<evidence type="ECO:0000313" key="2">
    <source>
        <dbReference type="EMBL" id="MCT7965151.1"/>
    </source>
</evidence>
<evidence type="ECO:0000313" key="3">
    <source>
        <dbReference type="Proteomes" id="UP001525890"/>
    </source>
</evidence>
<protein>
    <submittedName>
        <fullName evidence="2">Uncharacterized protein</fullName>
    </submittedName>
</protein>
<feature type="region of interest" description="Disordered" evidence="1">
    <location>
        <begin position="1"/>
        <end position="24"/>
    </location>
</feature>
<sequence>MTTNPSNSSNSSNPSNPSNPNYDDVWKSVIADMEERRELGIEIYGQPVKVGEFDAKQYLYEEILDAAAYIKTDLLSGPTLDNYQSKIPAEDCRYHLLILAQDMNASSDNLHQNLALSLRYIAAIAKFQGIRLSQLS</sequence>
<gene>
    <name evidence="2" type="ORF">NG799_02230</name>
</gene>
<organism evidence="2 3">
    <name type="scientific">Laspinema palackyanum D2a</name>
    <dbReference type="NCBI Taxonomy" id="2953684"/>
    <lineage>
        <taxon>Bacteria</taxon>
        <taxon>Bacillati</taxon>
        <taxon>Cyanobacteriota</taxon>
        <taxon>Cyanophyceae</taxon>
        <taxon>Oscillatoriophycideae</taxon>
        <taxon>Oscillatoriales</taxon>
        <taxon>Laspinemataceae</taxon>
        <taxon>Laspinema</taxon>
        <taxon>Laspinema palackyanum</taxon>
    </lineage>
</organism>
<dbReference type="Proteomes" id="UP001525890">
    <property type="component" value="Unassembled WGS sequence"/>
</dbReference>
<name>A0ABT2MNP9_9CYAN</name>
<proteinExistence type="predicted"/>
<feature type="compositionally biased region" description="Low complexity" evidence="1">
    <location>
        <begin position="1"/>
        <end position="21"/>
    </location>
</feature>
<accession>A0ABT2MNP9</accession>
<comment type="caution">
    <text evidence="2">The sequence shown here is derived from an EMBL/GenBank/DDBJ whole genome shotgun (WGS) entry which is preliminary data.</text>
</comment>
<reference evidence="2 3" key="1">
    <citation type="journal article" date="2022" name="Front. Microbiol.">
        <title>High genomic differentiation and limited gene flow indicate recent cryptic speciation within the genus Laspinema (cyanobacteria).</title>
        <authorList>
            <person name="Stanojkovic A."/>
            <person name="Skoupy S."/>
            <person name="Skaloud P."/>
            <person name="Dvorak P."/>
        </authorList>
    </citation>
    <scope>NUCLEOTIDE SEQUENCE [LARGE SCALE GENOMIC DNA]</scope>
    <source>
        <strain evidence="2 3">D2a</strain>
    </source>
</reference>
<dbReference type="RefSeq" id="WP_368004862.1">
    <property type="nucleotide sequence ID" value="NZ_JAMXFF010000002.1"/>
</dbReference>
<evidence type="ECO:0000256" key="1">
    <source>
        <dbReference type="SAM" id="MobiDB-lite"/>
    </source>
</evidence>
<dbReference type="EMBL" id="JAMXFF010000002">
    <property type="protein sequence ID" value="MCT7965151.1"/>
    <property type="molecule type" value="Genomic_DNA"/>
</dbReference>
<keyword evidence="3" id="KW-1185">Reference proteome</keyword>